<dbReference type="SUPFAM" id="SSF82866">
    <property type="entry name" value="Multidrug efflux transporter AcrB transmembrane domain"/>
    <property type="match status" value="2"/>
</dbReference>
<feature type="domain" description="SSD" evidence="2">
    <location>
        <begin position="355"/>
        <end position="484"/>
    </location>
</feature>
<proteinExistence type="predicted"/>
<evidence type="ECO:0000259" key="2">
    <source>
        <dbReference type="PROSITE" id="PS50156"/>
    </source>
</evidence>
<feature type="transmembrane region" description="Helical" evidence="1">
    <location>
        <begin position="859"/>
        <end position="879"/>
    </location>
</feature>
<dbReference type="GO" id="GO:0042910">
    <property type="term" value="F:xenobiotic transmembrane transporter activity"/>
    <property type="evidence" value="ECO:0007669"/>
    <property type="project" value="TreeGrafter"/>
</dbReference>
<dbReference type="Gene3D" id="3.30.70.1430">
    <property type="entry name" value="Multidrug efflux transporter AcrB pore domain"/>
    <property type="match status" value="2"/>
</dbReference>
<dbReference type="InterPro" id="IPR027463">
    <property type="entry name" value="AcrB_DN_DC_subdom"/>
</dbReference>
<dbReference type="GO" id="GO:0005886">
    <property type="term" value="C:plasma membrane"/>
    <property type="evidence" value="ECO:0007669"/>
    <property type="project" value="TreeGrafter"/>
</dbReference>
<dbReference type="InterPro" id="IPR001036">
    <property type="entry name" value="Acrflvin-R"/>
</dbReference>
<dbReference type="AlphaFoldDB" id="A0A1G8NVK2"/>
<feature type="transmembrane region" description="Helical" evidence="1">
    <location>
        <begin position="430"/>
        <end position="451"/>
    </location>
</feature>
<dbReference type="SUPFAM" id="SSF82714">
    <property type="entry name" value="Multidrug efflux transporter AcrB TolC docking domain, DN and DC subdomains"/>
    <property type="match status" value="2"/>
</dbReference>
<dbReference type="PRINTS" id="PR00702">
    <property type="entry name" value="ACRIFLAVINRP"/>
</dbReference>
<dbReference type="PROSITE" id="PS50156">
    <property type="entry name" value="SSD"/>
    <property type="match status" value="1"/>
</dbReference>
<feature type="transmembrane region" description="Helical" evidence="1">
    <location>
        <begin position="885"/>
        <end position="910"/>
    </location>
</feature>
<evidence type="ECO:0000313" key="3">
    <source>
        <dbReference type="EMBL" id="SDI84252.1"/>
    </source>
</evidence>
<evidence type="ECO:0000256" key="1">
    <source>
        <dbReference type="SAM" id="Phobius"/>
    </source>
</evidence>
<dbReference type="Gene3D" id="3.30.2090.10">
    <property type="entry name" value="Multidrug efflux transporter AcrB TolC docking domain, DN and DC subdomains"/>
    <property type="match status" value="2"/>
</dbReference>
<feature type="transmembrane region" description="Helical" evidence="1">
    <location>
        <begin position="331"/>
        <end position="350"/>
    </location>
</feature>
<keyword evidence="1" id="KW-0472">Membrane</keyword>
<gene>
    <name evidence="3" type="ORF">SAMN04488540_103249</name>
</gene>
<dbReference type="Gene3D" id="3.30.70.1320">
    <property type="entry name" value="Multidrug efflux transporter AcrB pore domain like"/>
    <property type="match status" value="1"/>
</dbReference>
<dbReference type="SUPFAM" id="SSF82693">
    <property type="entry name" value="Multidrug efflux transporter AcrB pore domain, PN1, PN2, PC1 and PC2 subdomains"/>
    <property type="match status" value="2"/>
</dbReference>
<evidence type="ECO:0000313" key="4">
    <source>
        <dbReference type="Proteomes" id="UP000199527"/>
    </source>
</evidence>
<dbReference type="InterPro" id="IPR000731">
    <property type="entry name" value="SSD"/>
</dbReference>
<protein>
    <submittedName>
        <fullName evidence="3">Hydrophobic/amphiphilic exporter-1, HAE1 family</fullName>
    </submittedName>
</protein>
<dbReference type="OrthoDB" id="5287122at2"/>
<sequence>MTSNLTALALRRPVTVSMAFIAMLLMGIVSSRLLPLEMFPGLDIPEIMVEVPYQGASPQEVERSITSVLEESLATLSDVKAMRSTSTENGAFIQLEFDWGSSLATKTVEARERLDSVRHLLPEDVERVLLRQFSTADMPIYTLRISSERDLSGAYDLLEKQLKRPLERLPGVSQVTLYGVDKQRIEIRIDPDRLTASGVPASVLQQRLNQENFVISGGNLRTQQTLWQLSPKGEFRSLDEIKQLILAPNIRLGDVASIDYTLPERIDGRHLNRAYAIGLDIFKESGANLVEVAARVTKVIDATNANPQFRGIELFSMDDQAKGVKNSLHDLLMAGLVGAALSFGVLFLFLRNVAMTLVIVVSVPISIAITLAAMYLMGYTLNILSMMGLLLAVGMLIDNSVVVTESVLQAQEHSDDGDRHRAILDGVNKVALAVLAGTLTTIIVFLPNIFGVKVQMTMFLEHVAIAICISLLASLLLAKTLLPLLLSRLSRIRLGSHGEPRGQRHYQRALSWCLNWPKTTGLITLVILASTALPISQVNMADDDDAQDRLYLRYHLEGQHALAVTEGMVNRVEAYLYDHQQQLGFDSVYSYYATDNVTTTLIMKETLPADIETIKQTIRDEMPKLTDANPEFGWNGGNNAGMRVTLTGRSTTVLMELADQLVPLFQEIDGLEDVRSDVSSGQYELQVQFDRQQLSRLGIDIADAAQTVALAVRGDNLRSFRHDPSGEVQIFLAWDKQWHQSLQQLKQLPLARHENRVYTLEMLARITLMPRLQEIKHYNRQTALTIGGNVEDSSLDEAKAALTQVLDSLHWPAGYDYQFGGGFRQQEDDQAVMITNMLLAIAMIYIVMAALFESLLLPTAVISSILFSITGVFWTFFILGQEMSMMAMIGILILMGVVVNNGIVLVDQINQREPDIDKLKQAIVDAAGSRLRPVLMTVATTVLGLVPLALNDTRLAGGGPSYTPMALAIIGGLLFSTVTSLFLVPYCYLLLTRMRHFYAQKSARIKQWSDGALPKWL</sequence>
<feature type="transmembrane region" description="Helical" evidence="1">
    <location>
        <begin position="14"/>
        <end position="34"/>
    </location>
</feature>
<feature type="transmembrane region" description="Helical" evidence="1">
    <location>
        <begin position="931"/>
        <end position="950"/>
    </location>
</feature>
<feature type="transmembrane region" description="Helical" evidence="1">
    <location>
        <begin position="962"/>
        <end position="991"/>
    </location>
</feature>
<accession>A0A1G8NVK2</accession>
<feature type="transmembrane region" description="Helical" evidence="1">
    <location>
        <begin position="463"/>
        <end position="486"/>
    </location>
</feature>
<dbReference type="Gene3D" id="1.20.1640.10">
    <property type="entry name" value="Multidrug efflux transporter AcrB transmembrane domain"/>
    <property type="match status" value="2"/>
</dbReference>
<dbReference type="Gene3D" id="3.30.70.1440">
    <property type="entry name" value="Multidrug efflux transporter AcrB pore domain"/>
    <property type="match status" value="1"/>
</dbReference>
<feature type="transmembrane region" description="Helical" evidence="1">
    <location>
        <begin position="831"/>
        <end position="852"/>
    </location>
</feature>
<dbReference type="RefSeq" id="WP_090363276.1">
    <property type="nucleotide sequence ID" value="NZ_FNEM01000003.1"/>
</dbReference>
<name>A0A1G8NVK2_9GAMM</name>
<keyword evidence="1" id="KW-0812">Transmembrane</keyword>
<dbReference type="PANTHER" id="PTHR32063:SF73">
    <property type="entry name" value="RND SUPERFAMILY EFFLUX PUMP PERMEASE COMPONENT 1"/>
    <property type="match status" value="1"/>
</dbReference>
<dbReference type="EMBL" id="FNEM01000003">
    <property type="protein sequence ID" value="SDI84252.1"/>
    <property type="molecule type" value="Genomic_DNA"/>
</dbReference>
<dbReference type="Pfam" id="PF00873">
    <property type="entry name" value="ACR_tran"/>
    <property type="match status" value="1"/>
</dbReference>
<keyword evidence="1" id="KW-1133">Transmembrane helix</keyword>
<dbReference type="Proteomes" id="UP000199527">
    <property type="component" value="Unassembled WGS sequence"/>
</dbReference>
<reference evidence="4" key="1">
    <citation type="submission" date="2016-10" db="EMBL/GenBank/DDBJ databases">
        <authorList>
            <person name="Varghese N."/>
            <person name="Submissions S."/>
        </authorList>
    </citation>
    <scope>NUCLEOTIDE SEQUENCE [LARGE SCALE GENOMIC DNA]</scope>
    <source>
        <strain evidence="4">DSM 23317</strain>
    </source>
</reference>
<feature type="transmembrane region" description="Helical" evidence="1">
    <location>
        <begin position="356"/>
        <end position="377"/>
    </location>
</feature>
<dbReference type="PANTHER" id="PTHR32063">
    <property type="match status" value="1"/>
</dbReference>
<keyword evidence="4" id="KW-1185">Reference proteome</keyword>
<organism evidence="3 4">
    <name type="scientific">Ferrimonas sediminum</name>
    <dbReference type="NCBI Taxonomy" id="718193"/>
    <lineage>
        <taxon>Bacteria</taxon>
        <taxon>Pseudomonadati</taxon>
        <taxon>Pseudomonadota</taxon>
        <taxon>Gammaproteobacteria</taxon>
        <taxon>Alteromonadales</taxon>
        <taxon>Ferrimonadaceae</taxon>
        <taxon>Ferrimonas</taxon>
    </lineage>
</organism>